<accession>A0A1D2MIF9</accession>
<sequence>MGIELYALQPSVPCRMVRLLIEYLELDVDFKVVDILKGEQLDPEYMKINPQHTIPTLVDDGLIITESRAMLMYLGNKYAENLYPSDSAKRALVDMRICFDLGTLYVRFMDAFWPVMYDQIMPDPVKLARLDEGLGYVEDFLKDGFIAGSELTIADFSMVAILTTLKAMEHDMSRFSEIAAYLEKCAGMMKGWEEINQPGADTFGQWYKAALAAAEASA</sequence>
<dbReference type="InterPro" id="IPR040079">
    <property type="entry name" value="Glutathione_S-Trfase"/>
</dbReference>
<comment type="subunit">
    <text evidence="1">Homodimer.</text>
</comment>
<keyword evidence="5" id="KW-1185">Reference proteome</keyword>
<dbReference type="Gene3D" id="1.20.1050.10">
    <property type="match status" value="1"/>
</dbReference>
<proteinExistence type="predicted"/>
<dbReference type="GO" id="GO:0006749">
    <property type="term" value="P:glutathione metabolic process"/>
    <property type="evidence" value="ECO:0007669"/>
    <property type="project" value="TreeGrafter"/>
</dbReference>
<dbReference type="InterPro" id="IPR010987">
    <property type="entry name" value="Glutathione-S-Trfase_C-like"/>
</dbReference>
<evidence type="ECO:0000259" key="2">
    <source>
        <dbReference type="PROSITE" id="PS50404"/>
    </source>
</evidence>
<dbReference type="STRING" id="48709.A0A1D2MIF9"/>
<dbReference type="SUPFAM" id="SSF52833">
    <property type="entry name" value="Thioredoxin-like"/>
    <property type="match status" value="1"/>
</dbReference>
<dbReference type="Gene3D" id="3.40.30.10">
    <property type="entry name" value="Glutaredoxin"/>
    <property type="match status" value="1"/>
</dbReference>
<feature type="domain" description="GST C-terminal" evidence="3">
    <location>
        <begin position="86"/>
        <end position="202"/>
    </location>
</feature>
<dbReference type="EMBL" id="LJIJ01001155">
    <property type="protein sequence ID" value="ODM92759.1"/>
    <property type="molecule type" value="Genomic_DNA"/>
</dbReference>
<feature type="domain" description="GST N-terminal" evidence="2">
    <location>
        <begin position="1"/>
        <end position="82"/>
    </location>
</feature>
<name>A0A1D2MIF9_ORCCI</name>
<protein>
    <submittedName>
        <fullName evidence="4">Glutathione S-transferase D7</fullName>
    </submittedName>
</protein>
<dbReference type="PROSITE" id="PS50404">
    <property type="entry name" value="GST_NTER"/>
    <property type="match status" value="1"/>
</dbReference>
<evidence type="ECO:0000313" key="4">
    <source>
        <dbReference type="EMBL" id="ODM92759.1"/>
    </source>
</evidence>
<dbReference type="PROSITE" id="PS50405">
    <property type="entry name" value="GST_CTER"/>
    <property type="match status" value="1"/>
</dbReference>
<keyword evidence="4" id="KW-0808">Transferase</keyword>
<dbReference type="Proteomes" id="UP000094527">
    <property type="component" value="Unassembled WGS sequence"/>
</dbReference>
<dbReference type="SFLD" id="SFLDG00358">
    <property type="entry name" value="Main_(cytGST)"/>
    <property type="match status" value="1"/>
</dbReference>
<evidence type="ECO:0000259" key="3">
    <source>
        <dbReference type="PROSITE" id="PS50405"/>
    </source>
</evidence>
<dbReference type="PANTHER" id="PTHR43969">
    <property type="entry name" value="GLUTATHIONE S TRANSFERASE D10, ISOFORM A-RELATED"/>
    <property type="match status" value="1"/>
</dbReference>
<dbReference type="InterPro" id="IPR004045">
    <property type="entry name" value="Glutathione_S-Trfase_N"/>
</dbReference>
<dbReference type="SFLD" id="SFLDG01153">
    <property type="entry name" value="Main.4:_Theta-like"/>
    <property type="match status" value="1"/>
</dbReference>
<dbReference type="Pfam" id="PF13417">
    <property type="entry name" value="GST_N_3"/>
    <property type="match status" value="1"/>
</dbReference>
<organism evidence="4 5">
    <name type="scientific">Orchesella cincta</name>
    <name type="common">Springtail</name>
    <name type="synonym">Podura cincta</name>
    <dbReference type="NCBI Taxonomy" id="48709"/>
    <lineage>
        <taxon>Eukaryota</taxon>
        <taxon>Metazoa</taxon>
        <taxon>Ecdysozoa</taxon>
        <taxon>Arthropoda</taxon>
        <taxon>Hexapoda</taxon>
        <taxon>Collembola</taxon>
        <taxon>Entomobryomorpha</taxon>
        <taxon>Entomobryoidea</taxon>
        <taxon>Orchesellidae</taxon>
        <taxon>Orchesellinae</taxon>
        <taxon>Orchesella</taxon>
    </lineage>
</organism>
<dbReference type="InterPro" id="IPR036249">
    <property type="entry name" value="Thioredoxin-like_sf"/>
</dbReference>
<dbReference type="PANTHER" id="PTHR43969:SF2">
    <property type="entry name" value="GLUTATHIONE S TRANSFERASE D11, ISOFORM B"/>
    <property type="match status" value="1"/>
</dbReference>
<comment type="caution">
    <text evidence="4">The sequence shown here is derived from an EMBL/GenBank/DDBJ whole genome shotgun (WGS) entry which is preliminary data.</text>
</comment>
<dbReference type="Pfam" id="PF13410">
    <property type="entry name" value="GST_C_2"/>
    <property type="match status" value="1"/>
</dbReference>
<reference evidence="4 5" key="1">
    <citation type="journal article" date="2016" name="Genome Biol. Evol.">
        <title>Gene Family Evolution Reflects Adaptation to Soil Environmental Stressors in the Genome of the Collembolan Orchesella cincta.</title>
        <authorList>
            <person name="Faddeeva-Vakhrusheva A."/>
            <person name="Derks M.F."/>
            <person name="Anvar S.Y."/>
            <person name="Agamennone V."/>
            <person name="Suring W."/>
            <person name="Smit S."/>
            <person name="van Straalen N.M."/>
            <person name="Roelofs D."/>
        </authorList>
    </citation>
    <scope>NUCLEOTIDE SEQUENCE [LARGE SCALE GENOMIC DNA]</scope>
    <source>
        <tissue evidence="4">Mixed pool</tissue>
    </source>
</reference>
<dbReference type="SUPFAM" id="SSF47616">
    <property type="entry name" value="GST C-terminal domain-like"/>
    <property type="match status" value="1"/>
</dbReference>
<dbReference type="InterPro" id="IPR036282">
    <property type="entry name" value="Glutathione-S-Trfase_C_sf"/>
</dbReference>
<dbReference type="OMA" id="FESHVIC"/>
<dbReference type="FunFam" id="1.20.1050.10:FF:000007">
    <property type="entry name" value="Glutathione S-transferase 1-1"/>
    <property type="match status" value="1"/>
</dbReference>
<dbReference type="CDD" id="cd03045">
    <property type="entry name" value="GST_N_Delta_Epsilon"/>
    <property type="match status" value="1"/>
</dbReference>
<dbReference type="FunFam" id="3.40.30.10:FF:000034">
    <property type="entry name" value="glutathione S-transferase 1"/>
    <property type="match status" value="1"/>
</dbReference>
<dbReference type="GO" id="GO:0004364">
    <property type="term" value="F:glutathione transferase activity"/>
    <property type="evidence" value="ECO:0007669"/>
    <property type="project" value="TreeGrafter"/>
</dbReference>
<dbReference type="CDD" id="cd03177">
    <property type="entry name" value="GST_C_Delta_Epsilon"/>
    <property type="match status" value="1"/>
</dbReference>
<gene>
    <name evidence="4" type="ORF">Ocin01_13919</name>
</gene>
<dbReference type="SFLD" id="SFLDS00019">
    <property type="entry name" value="Glutathione_Transferase_(cytos"/>
    <property type="match status" value="1"/>
</dbReference>
<dbReference type="AlphaFoldDB" id="A0A1D2MIF9"/>
<dbReference type="OrthoDB" id="8183779at2759"/>
<evidence type="ECO:0000313" key="5">
    <source>
        <dbReference type="Proteomes" id="UP000094527"/>
    </source>
</evidence>
<evidence type="ECO:0000256" key="1">
    <source>
        <dbReference type="ARBA" id="ARBA00011738"/>
    </source>
</evidence>